<dbReference type="InterPro" id="IPR052168">
    <property type="entry name" value="Cytochrome_b561_oxidase"/>
</dbReference>
<dbReference type="Proteomes" id="UP000219329">
    <property type="component" value="Unassembled WGS sequence"/>
</dbReference>
<dbReference type="GO" id="GO:0046872">
    <property type="term" value="F:metal ion binding"/>
    <property type="evidence" value="ECO:0007669"/>
    <property type="project" value="UniProtKB-KW"/>
</dbReference>
<feature type="transmembrane region" description="Helical" evidence="13">
    <location>
        <begin position="21"/>
        <end position="38"/>
    </location>
</feature>
<dbReference type="SUPFAM" id="SSF81342">
    <property type="entry name" value="Transmembrane di-heme cytochromes"/>
    <property type="match status" value="1"/>
</dbReference>
<evidence type="ECO:0000256" key="7">
    <source>
        <dbReference type="ARBA" id="ARBA00022723"/>
    </source>
</evidence>
<evidence type="ECO:0000313" key="16">
    <source>
        <dbReference type="Proteomes" id="UP000219329"/>
    </source>
</evidence>
<dbReference type="InterPro" id="IPR011577">
    <property type="entry name" value="Cyt_b561_bac/Ni-Hgenase"/>
</dbReference>
<dbReference type="PANTHER" id="PTHR30529:SF1">
    <property type="entry name" value="CYTOCHROME B561 HOMOLOG 2"/>
    <property type="match status" value="1"/>
</dbReference>
<keyword evidence="4" id="KW-1003">Cell membrane</keyword>
<evidence type="ECO:0000256" key="12">
    <source>
        <dbReference type="ARBA" id="ARBA00037975"/>
    </source>
</evidence>
<organism evidence="15 16">
    <name type="scientific">OM182 bacterium MED-G28</name>
    <dbReference type="NCBI Taxonomy" id="1986256"/>
    <lineage>
        <taxon>Bacteria</taxon>
        <taxon>Pseudomonadati</taxon>
        <taxon>Pseudomonadota</taxon>
        <taxon>Gammaproteobacteria</taxon>
        <taxon>OMG group</taxon>
        <taxon>OM182 clade</taxon>
    </lineage>
</organism>
<keyword evidence="5" id="KW-0349">Heme</keyword>
<accession>A0A2A5WC39</accession>
<evidence type="ECO:0000256" key="9">
    <source>
        <dbReference type="ARBA" id="ARBA00022989"/>
    </source>
</evidence>
<comment type="caution">
    <text evidence="15">The sequence shown here is derived from an EMBL/GenBank/DDBJ whole genome shotgun (WGS) entry which is preliminary data.</text>
</comment>
<name>A0A2A5WC39_9GAMM</name>
<comment type="similarity">
    <text evidence="12">Belongs to the cytochrome b561 family.</text>
</comment>
<evidence type="ECO:0000256" key="2">
    <source>
        <dbReference type="ARBA" id="ARBA00004651"/>
    </source>
</evidence>
<dbReference type="GO" id="GO:0005886">
    <property type="term" value="C:plasma membrane"/>
    <property type="evidence" value="ECO:0007669"/>
    <property type="project" value="UniProtKB-SubCell"/>
</dbReference>
<dbReference type="EMBL" id="NTJZ01000006">
    <property type="protein sequence ID" value="PDH33873.1"/>
    <property type="molecule type" value="Genomic_DNA"/>
</dbReference>
<keyword evidence="9 13" id="KW-1133">Transmembrane helix</keyword>
<evidence type="ECO:0000259" key="14">
    <source>
        <dbReference type="Pfam" id="PF01292"/>
    </source>
</evidence>
<dbReference type="InterPro" id="IPR016174">
    <property type="entry name" value="Di-haem_cyt_TM"/>
</dbReference>
<feature type="domain" description="Cytochrome b561 bacterial/Ni-hydrogenase" evidence="14">
    <location>
        <begin position="15"/>
        <end position="180"/>
    </location>
</feature>
<protein>
    <recommendedName>
        <fullName evidence="14">Cytochrome b561 bacterial/Ni-hydrogenase domain-containing protein</fullName>
    </recommendedName>
</protein>
<evidence type="ECO:0000256" key="6">
    <source>
        <dbReference type="ARBA" id="ARBA00022692"/>
    </source>
</evidence>
<evidence type="ECO:0000256" key="10">
    <source>
        <dbReference type="ARBA" id="ARBA00023004"/>
    </source>
</evidence>
<dbReference type="Pfam" id="PF01292">
    <property type="entry name" value="Ni_hydr_CYTB"/>
    <property type="match status" value="1"/>
</dbReference>
<proteinExistence type="inferred from homology"/>
<keyword evidence="10" id="KW-0408">Iron</keyword>
<keyword evidence="6 13" id="KW-0812">Transmembrane</keyword>
<dbReference type="GO" id="GO:0009055">
    <property type="term" value="F:electron transfer activity"/>
    <property type="evidence" value="ECO:0007669"/>
    <property type="project" value="InterPro"/>
</dbReference>
<sequence>MRKIIKRGRSMVESYTRVQKILHWVLAILVLFWLLVSGQFAEAAEGDEKGFILMFHSGGALIISALMLWRYSKRRMNNVAPMSTLKPWEQIWSKRIHVSFYILVGAMAFSGIVQGMFFDQSIRVFGIVNITIGYNEIIRSVFSLIHNVASNLFLLLIVAHILAALKHQFVDKQAFLKRMT</sequence>
<dbReference type="GO" id="GO:0022904">
    <property type="term" value="P:respiratory electron transport chain"/>
    <property type="evidence" value="ECO:0007669"/>
    <property type="project" value="InterPro"/>
</dbReference>
<feature type="transmembrane region" description="Helical" evidence="13">
    <location>
        <begin position="137"/>
        <end position="165"/>
    </location>
</feature>
<dbReference type="AlphaFoldDB" id="A0A2A5WC39"/>
<comment type="subcellular location">
    <subcellularLocation>
        <location evidence="2">Cell membrane</location>
        <topology evidence="2">Multi-pass membrane protein</topology>
    </subcellularLocation>
</comment>
<evidence type="ECO:0000313" key="15">
    <source>
        <dbReference type="EMBL" id="PDH33873.1"/>
    </source>
</evidence>
<evidence type="ECO:0000256" key="4">
    <source>
        <dbReference type="ARBA" id="ARBA00022475"/>
    </source>
</evidence>
<evidence type="ECO:0000256" key="5">
    <source>
        <dbReference type="ARBA" id="ARBA00022617"/>
    </source>
</evidence>
<dbReference type="PANTHER" id="PTHR30529">
    <property type="entry name" value="CYTOCHROME B561"/>
    <property type="match status" value="1"/>
</dbReference>
<feature type="transmembrane region" description="Helical" evidence="13">
    <location>
        <begin position="98"/>
        <end position="117"/>
    </location>
</feature>
<gene>
    <name evidence="15" type="ORF">CNF02_07545</name>
</gene>
<keyword evidence="7" id="KW-0479">Metal-binding</keyword>
<keyword evidence="8" id="KW-0249">Electron transport</keyword>
<evidence type="ECO:0000256" key="3">
    <source>
        <dbReference type="ARBA" id="ARBA00022448"/>
    </source>
</evidence>
<keyword evidence="3" id="KW-0813">Transport</keyword>
<evidence type="ECO:0000256" key="13">
    <source>
        <dbReference type="SAM" id="Phobius"/>
    </source>
</evidence>
<keyword evidence="11 13" id="KW-0472">Membrane</keyword>
<dbReference type="GO" id="GO:0020037">
    <property type="term" value="F:heme binding"/>
    <property type="evidence" value="ECO:0007669"/>
    <property type="project" value="TreeGrafter"/>
</dbReference>
<reference evidence="15 16" key="1">
    <citation type="submission" date="2017-08" db="EMBL/GenBank/DDBJ databases">
        <title>Fine stratification of microbial communities through a metagenomic profile of the photic zone.</title>
        <authorList>
            <person name="Haro-Moreno J.M."/>
            <person name="Lopez-Perez M."/>
            <person name="De La Torre J."/>
            <person name="Picazo A."/>
            <person name="Camacho A."/>
            <person name="Rodriguez-Valera F."/>
        </authorList>
    </citation>
    <scope>NUCLEOTIDE SEQUENCE [LARGE SCALE GENOMIC DNA]</scope>
    <source>
        <strain evidence="15">MED-G28</strain>
    </source>
</reference>
<comment type="cofactor">
    <cofactor evidence="1">
        <name>heme b</name>
        <dbReference type="ChEBI" id="CHEBI:60344"/>
    </cofactor>
</comment>
<evidence type="ECO:0000256" key="1">
    <source>
        <dbReference type="ARBA" id="ARBA00001970"/>
    </source>
</evidence>
<feature type="transmembrane region" description="Helical" evidence="13">
    <location>
        <begin position="50"/>
        <end position="69"/>
    </location>
</feature>
<evidence type="ECO:0000256" key="11">
    <source>
        <dbReference type="ARBA" id="ARBA00023136"/>
    </source>
</evidence>
<evidence type="ECO:0000256" key="8">
    <source>
        <dbReference type="ARBA" id="ARBA00022982"/>
    </source>
</evidence>